<dbReference type="EC" id="1.1.99.29" evidence="5"/>
<dbReference type="InterPro" id="IPR000172">
    <property type="entry name" value="GMC_OxRdtase_N"/>
</dbReference>
<dbReference type="EMBL" id="JANBPK010001054">
    <property type="protein sequence ID" value="KAJ2926564.1"/>
    <property type="molecule type" value="Genomic_DNA"/>
</dbReference>
<comment type="catalytic activity">
    <reaction evidence="10">
        <text>pyranose + acceptor = pyranos-2-ulose + reduced acceptor.</text>
        <dbReference type="EC" id="1.1.99.29"/>
    </reaction>
</comment>
<evidence type="ECO:0000256" key="5">
    <source>
        <dbReference type="ARBA" id="ARBA00013177"/>
    </source>
</evidence>
<keyword evidence="19" id="KW-1185">Reference proteome</keyword>
<dbReference type="PANTHER" id="PTHR11552">
    <property type="entry name" value="GLUCOSE-METHANOL-CHOLINE GMC OXIDOREDUCTASE"/>
    <property type="match status" value="1"/>
</dbReference>
<evidence type="ECO:0000256" key="1">
    <source>
        <dbReference type="ARBA" id="ARBA00001974"/>
    </source>
</evidence>
<organism evidence="18 19">
    <name type="scientific">Candolleomyces eurysporus</name>
    <dbReference type="NCBI Taxonomy" id="2828524"/>
    <lineage>
        <taxon>Eukaryota</taxon>
        <taxon>Fungi</taxon>
        <taxon>Dikarya</taxon>
        <taxon>Basidiomycota</taxon>
        <taxon>Agaricomycotina</taxon>
        <taxon>Agaricomycetes</taxon>
        <taxon>Agaricomycetidae</taxon>
        <taxon>Agaricales</taxon>
        <taxon>Agaricineae</taxon>
        <taxon>Psathyrellaceae</taxon>
        <taxon>Candolleomyces</taxon>
    </lineage>
</organism>
<dbReference type="InterPro" id="IPR036188">
    <property type="entry name" value="FAD/NAD-bd_sf"/>
</dbReference>
<feature type="domain" description="Glucose-methanol-choline oxidoreductase N-terminal" evidence="17">
    <location>
        <begin position="364"/>
        <end position="378"/>
    </location>
</feature>
<dbReference type="PANTHER" id="PTHR11552:SF147">
    <property type="entry name" value="CHOLINE DEHYDROGENASE, MITOCHONDRIAL"/>
    <property type="match status" value="1"/>
</dbReference>
<dbReference type="Pfam" id="PF05199">
    <property type="entry name" value="GMC_oxred_C"/>
    <property type="match status" value="1"/>
</dbReference>
<evidence type="ECO:0000256" key="11">
    <source>
        <dbReference type="ARBA" id="ARBA00034010"/>
    </source>
</evidence>
<comment type="function">
    <text evidence="9">Catalyzes the single-oxidation or sequential double oxidation reaction of carbohydrates primarily at carbon-2 and/or carbon-3 with the concomitant reduction of the flavin. The enzyme exhibits a broad sugar substrate specificity, oxidizing different aldopyranoses to the corresponding C-1, C-2, C-3 or C-1,2, C-2,3 and C-3,4 (di)dehydro sugars with substrate-specific regioselectivity. Accepts only a narrow range of electron acceptors such as substituted benzoquinones and complexed metal ions and reacts extremely slowly with O(2) as acceptor. May play a role in the natural recycling of plant matter by oxidizing all major monosaccharides in lignocellulose and by reducing quinone compounds or reactive radical species generated during lignin depolymerization.</text>
</comment>
<evidence type="ECO:0000256" key="16">
    <source>
        <dbReference type="PIRSR" id="PIRSR000137-2"/>
    </source>
</evidence>
<dbReference type="GO" id="GO:0050660">
    <property type="term" value="F:flavin adenine dinucleotide binding"/>
    <property type="evidence" value="ECO:0007669"/>
    <property type="project" value="InterPro"/>
</dbReference>
<feature type="active site" description="Proton acceptor" evidence="15">
    <location>
        <position position="622"/>
    </location>
</feature>
<dbReference type="Gene3D" id="3.50.50.60">
    <property type="entry name" value="FAD/NAD(P)-binding domain"/>
    <property type="match status" value="1"/>
</dbReference>
<dbReference type="PIRSF" id="PIRSF000137">
    <property type="entry name" value="Alcohol_oxidase"/>
    <property type="match status" value="1"/>
</dbReference>
<evidence type="ECO:0000256" key="6">
    <source>
        <dbReference type="ARBA" id="ARBA00022525"/>
    </source>
</evidence>
<accession>A0A9W8J593</accession>
<keyword evidence="8 16" id="KW-0274">FAD</keyword>
<evidence type="ECO:0000256" key="15">
    <source>
        <dbReference type="PIRSR" id="PIRSR000137-1"/>
    </source>
</evidence>
<evidence type="ECO:0000256" key="9">
    <source>
        <dbReference type="ARBA" id="ARBA00024699"/>
    </source>
</evidence>
<dbReference type="GO" id="GO:0033718">
    <property type="term" value="F:pyranose dehydrogenase (acceptor) activity"/>
    <property type="evidence" value="ECO:0007669"/>
    <property type="project" value="UniProtKB-EC"/>
</dbReference>
<comment type="catalytic activity">
    <reaction evidence="12">
        <text>pyranose + acceptor = pyranos-3-ulose + reduced acceptor.</text>
        <dbReference type="EC" id="1.1.99.29"/>
    </reaction>
</comment>
<evidence type="ECO:0000256" key="7">
    <source>
        <dbReference type="ARBA" id="ARBA00022630"/>
    </source>
</evidence>
<evidence type="ECO:0000256" key="10">
    <source>
        <dbReference type="ARBA" id="ARBA00033986"/>
    </source>
</evidence>
<dbReference type="SUPFAM" id="SSF51905">
    <property type="entry name" value="FAD/NAD(P)-binding domain"/>
    <property type="match status" value="1"/>
</dbReference>
<evidence type="ECO:0000313" key="19">
    <source>
        <dbReference type="Proteomes" id="UP001140091"/>
    </source>
</evidence>
<dbReference type="AlphaFoldDB" id="A0A9W8J593"/>
<keyword evidence="7" id="KW-0285">Flavoprotein</keyword>
<feature type="binding site" evidence="16">
    <location>
        <position position="153"/>
    </location>
    <ligand>
        <name>FAD</name>
        <dbReference type="ChEBI" id="CHEBI:57692"/>
    </ligand>
</feature>
<dbReference type="SUPFAM" id="SSF54373">
    <property type="entry name" value="FAD-linked reductases, C-terminal domain"/>
    <property type="match status" value="1"/>
</dbReference>
<dbReference type="PROSITE" id="PS00624">
    <property type="entry name" value="GMC_OXRED_2"/>
    <property type="match status" value="1"/>
</dbReference>
<evidence type="ECO:0000256" key="2">
    <source>
        <dbReference type="ARBA" id="ARBA00004613"/>
    </source>
</evidence>
<comment type="similarity">
    <text evidence="3">Belongs to the GMC oxidoreductase family.</text>
</comment>
<gene>
    <name evidence="18" type="ORF">H1R20_g10539</name>
</gene>
<comment type="catalytic activity">
    <reaction evidence="14">
        <text>a pyranoside + acceptor = a pyranosid-3,4-diulose + reduced acceptor.</text>
        <dbReference type="EC" id="1.1.99.29"/>
    </reaction>
</comment>
<dbReference type="OrthoDB" id="269227at2759"/>
<dbReference type="Gene3D" id="3.30.560.10">
    <property type="entry name" value="Glucose Oxidase, domain 3"/>
    <property type="match status" value="1"/>
</dbReference>
<comment type="catalytic activity">
    <reaction evidence="13">
        <text>a pyranoside + acceptor = a pyranosid-3-ulose + reduced acceptor.</text>
        <dbReference type="EC" id="1.1.99.29"/>
    </reaction>
</comment>
<evidence type="ECO:0000313" key="18">
    <source>
        <dbReference type="EMBL" id="KAJ2926564.1"/>
    </source>
</evidence>
<evidence type="ECO:0000259" key="17">
    <source>
        <dbReference type="PROSITE" id="PS00624"/>
    </source>
</evidence>
<evidence type="ECO:0000256" key="14">
    <source>
        <dbReference type="ARBA" id="ARBA00034059"/>
    </source>
</evidence>
<dbReference type="Proteomes" id="UP001140091">
    <property type="component" value="Unassembled WGS sequence"/>
</dbReference>
<evidence type="ECO:0000256" key="8">
    <source>
        <dbReference type="ARBA" id="ARBA00022827"/>
    </source>
</evidence>
<dbReference type="InterPro" id="IPR012132">
    <property type="entry name" value="GMC_OxRdtase"/>
</dbReference>
<comment type="catalytic activity">
    <reaction evidence="11">
        <text>pyranose + acceptor = pyranos-2,3-diulose + reduced acceptor.</text>
        <dbReference type="EC" id="1.1.99.29"/>
    </reaction>
</comment>
<evidence type="ECO:0000256" key="3">
    <source>
        <dbReference type="ARBA" id="ARBA00010790"/>
    </source>
</evidence>
<feature type="non-terminal residue" evidence="18">
    <location>
        <position position="643"/>
    </location>
</feature>
<evidence type="ECO:0000256" key="12">
    <source>
        <dbReference type="ARBA" id="ARBA00034029"/>
    </source>
</evidence>
<dbReference type="GO" id="GO:0005576">
    <property type="term" value="C:extracellular region"/>
    <property type="evidence" value="ECO:0007669"/>
    <property type="project" value="UniProtKB-SubCell"/>
</dbReference>
<dbReference type="Pfam" id="PF00732">
    <property type="entry name" value="GMC_oxred_N"/>
    <property type="match status" value="1"/>
</dbReference>
<evidence type="ECO:0000256" key="13">
    <source>
        <dbReference type="ARBA" id="ARBA00034050"/>
    </source>
</evidence>
<comment type="caution">
    <text evidence="18">The sequence shown here is derived from an EMBL/GenBank/DDBJ whole genome shotgun (WGS) entry which is preliminary data.</text>
</comment>
<evidence type="ECO:0000256" key="4">
    <source>
        <dbReference type="ARBA" id="ARBA00011245"/>
    </source>
</evidence>
<comment type="subcellular location">
    <subcellularLocation>
        <location evidence="2">Secreted</location>
    </subcellularLocation>
</comment>
<dbReference type="InterPro" id="IPR007867">
    <property type="entry name" value="GMC_OxRtase_C"/>
</dbReference>
<sequence length="643" mass="70412">MNLRSDYLLTSYSPSTTPMVTRLEPRSTFYLRIAAAIGLAFCAPAAISQVQAKVYQNLQEFAPSANSSFDFVVVGGRSSLPPFQGTSDDWLLIFDCQTRSVLLLEAGPNNEGILELIVPGLHVQIPNTYDWNYTTVPQVMVNNRSIEYRRGFVLGGSSSVNTMLYTRGSKDDYDLWGRVSGDPKTWSWEALQKWILKSEKWTVPVGGRDPTGQYDPRYHGKDGPIRVSLTWSGPDDFDRRASRNTEIQKEFVEKLDSNDGKPAGLCAYTAFLLNENLKQASLKAWTQWTFGGGERNSAATGYLGSRARARPNLNIVLNVHAKKVLPSTQDREKGLDIRTVEIGSKSSNVTLKVTARKEVILSAGAFGTPHILLNSGIGEESHLDSVGVKMVHRLPDVGRGMSDHVCTMVTYTLNATTPAIDEEAALQQWQANRTGPFAEWRQAGRRILWSRFPKSSPLLRKYGDPASGPHAPHIEIALNAPVPTFATLVVLLTPRSRGTVKLASSNPLDDPLIDPGYLSHPFDIQALTEGIRITKRWFDSPAWDGLITGFLGPDPDNATLSETAFQNALKESVGTFLHPVGTAAMSASSSAAGVVDHELRVKGVHGLRVVDASAIPYVPTAHTQAAVYVLAERAADIIKSSWK</sequence>
<comment type="subunit">
    <text evidence="4">Monomer.</text>
</comment>
<proteinExistence type="inferred from homology"/>
<feature type="active site" description="Proton donor" evidence="15">
    <location>
        <position position="578"/>
    </location>
</feature>
<protein>
    <recommendedName>
        <fullName evidence="5">pyranose dehydrogenase (acceptor)</fullName>
        <ecNumber evidence="5">1.1.99.29</ecNumber>
    </recommendedName>
</protein>
<comment type="cofactor">
    <cofactor evidence="1 16">
        <name>FAD</name>
        <dbReference type="ChEBI" id="CHEBI:57692"/>
    </cofactor>
</comment>
<keyword evidence="6" id="KW-0964">Secreted</keyword>
<name>A0A9W8J593_9AGAR</name>
<reference evidence="18" key="1">
    <citation type="submission" date="2022-06" db="EMBL/GenBank/DDBJ databases">
        <title>Genome Sequence of Candolleomyces eurysporus.</title>
        <authorList>
            <person name="Buettner E."/>
        </authorList>
    </citation>
    <scope>NUCLEOTIDE SEQUENCE</scope>
    <source>
        <strain evidence="18">VTCC 930004</strain>
    </source>
</reference>